<sequence length="103" mass="10768">MYKRAVSLIRRLAPTARRSSGNPGLVAIAAHRLDRANSAVREACRALEVARQTALAGAPEAIVDLHLRLSQANAALAEARAGLAMARIATAPIATNSREMSAG</sequence>
<dbReference type="EMBL" id="MCRJ01000142">
    <property type="protein sequence ID" value="ODN68708.1"/>
    <property type="molecule type" value="Genomic_DNA"/>
</dbReference>
<comment type="caution">
    <text evidence="1">The sequence shown here is derived from an EMBL/GenBank/DDBJ whole genome shotgun (WGS) entry which is preliminary data.</text>
</comment>
<keyword evidence="2" id="KW-1185">Reference proteome</keyword>
<dbReference type="Proteomes" id="UP000094622">
    <property type="component" value="Unassembled WGS sequence"/>
</dbReference>
<gene>
    <name evidence="1" type="ORF">A6302_03991</name>
</gene>
<evidence type="ECO:0000313" key="1">
    <source>
        <dbReference type="EMBL" id="ODN68708.1"/>
    </source>
</evidence>
<organism evidence="1 2">
    <name type="scientific">Methylobrevis pamukkalensis</name>
    <dbReference type="NCBI Taxonomy" id="1439726"/>
    <lineage>
        <taxon>Bacteria</taxon>
        <taxon>Pseudomonadati</taxon>
        <taxon>Pseudomonadota</taxon>
        <taxon>Alphaproteobacteria</taxon>
        <taxon>Hyphomicrobiales</taxon>
        <taxon>Pleomorphomonadaceae</taxon>
        <taxon>Methylobrevis</taxon>
    </lineage>
</organism>
<accession>A0A1E3GXC3</accession>
<proteinExistence type="predicted"/>
<name>A0A1E3GXC3_9HYPH</name>
<dbReference type="RefSeq" id="WP_069308193.1">
    <property type="nucleotide sequence ID" value="NZ_MCRJ01000142.1"/>
</dbReference>
<evidence type="ECO:0000313" key="2">
    <source>
        <dbReference type="Proteomes" id="UP000094622"/>
    </source>
</evidence>
<dbReference type="AlphaFoldDB" id="A0A1E3GXC3"/>
<reference evidence="1 2" key="1">
    <citation type="submission" date="2016-07" db="EMBL/GenBank/DDBJ databases">
        <title>Draft Genome Sequence of Methylobrevis pamukkalensis PK2.</title>
        <authorList>
            <person name="Vasilenko O.V."/>
            <person name="Doronina N.V."/>
            <person name="Shmareva M.N."/>
            <person name="Tarlachkov S.V."/>
            <person name="Mustakhimov I."/>
            <person name="Trotsenko Y.A."/>
        </authorList>
    </citation>
    <scope>NUCLEOTIDE SEQUENCE [LARGE SCALE GENOMIC DNA]</scope>
    <source>
        <strain evidence="1 2">PK2</strain>
    </source>
</reference>
<protein>
    <submittedName>
        <fullName evidence="1">Uncharacterized protein</fullName>
    </submittedName>
</protein>